<dbReference type="EMBL" id="KQ989027">
    <property type="protein sequence ID" value="KZV55030.1"/>
    <property type="molecule type" value="Genomic_DNA"/>
</dbReference>
<evidence type="ECO:0000313" key="2">
    <source>
        <dbReference type="Proteomes" id="UP000250235"/>
    </source>
</evidence>
<dbReference type="AlphaFoldDB" id="A0A2Z7D7F9"/>
<organism evidence="1 2">
    <name type="scientific">Dorcoceras hygrometricum</name>
    <dbReference type="NCBI Taxonomy" id="472368"/>
    <lineage>
        <taxon>Eukaryota</taxon>
        <taxon>Viridiplantae</taxon>
        <taxon>Streptophyta</taxon>
        <taxon>Embryophyta</taxon>
        <taxon>Tracheophyta</taxon>
        <taxon>Spermatophyta</taxon>
        <taxon>Magnoliopsida</taxon>
        <taxon>eudicotyledons</taxon>
        <taxon>Gunneridae</taxon>
        <taxon>Pentapetalae</taxon>
        <taxon>asterids</taxon>
        <taxon>lamiids</taxon>
        <taxon>Lamiales</taxon>
        <taxon>Gesneriaceae</taxon>
        <taxon>Didymocarpoideae</taxon>
        <taxon>Trichosporeae</taxon>
        <taxon>Loxocarpinae</taxon>
        <taxon>Dorcoceras</taxon>
    </lineage>
</organism>
<evidence type="ECO:0000313" key="1">
    <source>
        <dbReference type="EMBL" id="KZV55030.1"/>
    </source>
</evidence>
<protein>
    <submittedName>
        <fullName evidence="1">Serine/threonine-protein kinase Nek2</fullName>
    </submittedName>
</protein>
<keyword evidence="1" id="KW-0808">Transferase</keyword>
<gene>
    <name evidence="1" type="ORF">F511_11581</name>
</gene>
<keyword evidence="2" id="KW-1185">Reference proteome</keyword>
<reference evidence="1 2" key="1">
    <citation type="journal article" date="2015" name="Proc. Natl. Acad. Sci. U.S.A.">
        <title>The resurrection genome of Boea hygrometrica: A blueprint for survival of dehydration.</title>
        <authorList>
            <person name="Xiao L."/>
            <person name="Yang G."/>
            <person name="Zhang L."/>
            <person name="Yang X."/>
            <person name="Zhao S."/>
            <person name="Ji Z."/>
            <person name="Zhou Q."/>
            <person name="Hu M."/>
            <person name="Wang Y."/>
            <person name="Chen M."/>
            <person name="Xu Y."/>
            <person name="Jin H."/>
            <person name="Xiao X."/>
            <person name="Hu G."/>
            <person name="Bao F."/>
            <person name="Hu Y."/>
            <person name="Wan P."/>
            <person name="Li L."/>
            <person name="Deng X."/>
            <person name="Kuang T."/>
            <person name="Xiang C."/>
            <person name="Zhu J.K."/>
            <person name="Oliver M.J."/>
            <person name="He Y."/>
        </authorList>
    </citation>
    <scope>NUCLEOTIDE SEQUENCE [LARGE SCALE GENOMIC DNA]</scope>
    <source>
        <strain evidence="2">cv. XS01</strain>
    </source>
</reference>
<keyword evidence="1" id="KW-0418">Kinase</keyword>
<accession>A0A2Z7D7F9</accession>
<proteinExistence type="predicted"/>
<sequence length="52" mass="5749">MSTLVNGTVAGDRWIERSGFVVLNAGYCSCRDLLRALALRFKERSVSLCDVV</sequence>
<dbReference type="Proteomes" id="UP000250235">
    <property type="component" value="Unassembled WGS sequence"/>
</dbReference>
<name>A0A2Z7D7F9_9LAMI</name>
<dbReference type="GO" id="GO:0016301">
    <property type="term" value="F:kinase activity"/>
    <property type="evidence" value="ECO:0007669"/>
    <property type="project" value="UniProtKB-KW"/>
</dbReference>